<dbReference type="WBParaSite" id="nRc.2.0.1.t08425-RA">
    <property type="protein sequence ID" value="nRc.2.0.1.t08425-RA"/>
    <property type="gene ID" value="nRc.2.0.1.g08425"/>
</dbReference>
<organism evidence="1 2">
    <name type="scientific">Romanomermis culicivorax</name>
    <name type="common">Nematode worm</name>
    <dbReference type="NCBI Taxonomy" id="13658"/>
    <lineage>
        <taxon>Eukaryota</taxon>
        <taxon>Metazoa</taxon>
        <taxon>Ecdysozoa</taxon>
        <taxon>Nematoda</taxon>
        <taxon>Enoplea</taxon>
        <taxon>Dorylaimia</taxon>
        <taxon>Mermithida</taxon>
        <taxon>Mermithoidea</taxon>
        <taxon>Mermithidae</taxon>
        <taxon>Romanomermis</taxon>
    </lineage>
</organism>
<accession>A0A915I3L5</accession>
<keyword evidence="1" id="KW-1185">Reference proteome</keyword>
<protein>
    <submittedName>
        <fullName evidence="2">Uncharacterized protein</fullName>
    </submittedName>
</protein>
<proteinExistence type="predicted"/>
<name>A0A915I3L5_ROMCU</name>
<reference evidence="2" key="1">
    <citation type="submission" date="2022-11" db="UniProtKB">
        <authorList>
            <consortium name="WormBaseParasite"/>
        </authorList>
    </citation>
    <scope>IDENTIFICATION</scope>
</reference>
<evidence type="ECO:0000313" key="1">
    <source>
        <dbReference type="Proteomes" id="UP000887565"/>
    </source>
</evidence>
<sequence length="91" mass="10552">MDAKLIFPYSASNIALDAKLGRTPSRDERRTENYVRFFATKCRMHCPPQQPNHQRSGNGHHTLRKVVHLEKCRTNLPPEIVDHMASHCQPY</sequence>
<dbReference type="Proteomes" id="UP000887565">
    <property type="component" value="Unplaced"/>
</dbReference>
<evidence type="ECO:0000313" key="2">
    <source>
        <dbReference type="WBParaSite" id="nRc.2.0.1.t08425-RA"/>
    </source>
</evidence>
<dbReference type="AlphaFoldDB" id="A0A915I3L5"/>